<sequence length="437" mass="51371">MSQNLQEQNGSRKMMANMEVDDVISGLFQKESMEQPSDRRKLEEQDMELPKWFDEKKFNKGRRFFWDFSFSLATSMMFGLIAVISVPSILKILVSTRRSNSVFTAYRRYLSTLLHVTSWFENELKPGSISWKSLHAVRKRHFNAGLASKTKGLGVVSQRDMALTLFGFIGYSILMPEKFGVMQLRPDDWESYNHLWSVIGHMIGLEDRYNICRKTPEETRQICQILLDRVYTPSMENVPEHFEHAARVLLDGLSSVNPTVEIDATLFWCRRLSNVPGYVYTEEERVKIQEKLRKHLKGKNPDTGVDSRLLIEKPLLDDLPDRPPRLLYLHDYDTLDQVPAYRTLSLKGKFKLALGYIGNNFYSTFIGRAYFNWNHWFSLYLMKYFPYIAFFRFGIKKSIVNIFEEDPIDDTEPKPNAEYNKPRDPLPWYRDWLSLLW</sequence>
<gene>
    <name evidence="4" type="primary">LOC113513629</name>
</gene>
<dbReference type="GeneID" id="113513629"/>
<keyword evidence="3" id="KW-1185">Reference proteome</keyword>
<reference evidence="4" key="1">
    <citation type="submission" date="2025-08" db="UniProtKB">
        <authorList>
            <consortium name="RefSeq"/>
        </authorList>
    </citation>
    <scope>IDENTIFICATION</scope>
    <source>
        <tissue evidence="4">Whole larvae</tissue>
    </source>
</reference>
<evidence type="ECO:0000256" key="1">
    <source>
        <dbReference type="SAM" id="Phobius"/>
    </source>
</evidence>
<name>A0ABM3MK49_GALME</name>
<evidence type="ECO:0000313" key="4">
    <source>
        <dbReference type="RefSeq" id="XP_052751756.1"/>
    </source>
</evidence>
<proteinExistence type="predicted"/>
<keyword evidence="1" id="KW-1133">Transmembrane helix</keyword>
<keyword evidence="1" id="KW-0472">Membrane</keyword>
<evidence type="ECO:0000259" key="2">
    <source>
        <dbReference type="Pfam" id="PF09995"/>
    </source>
</evidence>
<feature type="transmembrane region" description="Helical" evidence="1">
    <location>
        <begin position="68"/>
        <end position="90"/>
    </location>
</feature>
<accession>A0ABM3MK49</accession>
<dbReference type="PANTHER" id="PTHR37159:SF1">
    <property type="entry name" value="GH11867P"/>
    <property type="match status" value="1"/>
</dbReference>
<evidence type="ECO:0000313" key="3">
    <source>
        <dbReference type="Proteomes" id="UP001652740"/>
    </source>
</evidence>
<keyword evidence="1" id="KW-0812">Transmembrane</keyword>
<dbReference type="PANTHER" id="PTHR37159">
    <property type="entry name" value="GH11867P"/>
    <property type="match status" value="1"/>
</dbReference>
<protein>
    <submittedName>
        <fullName evidence="4">Uncharacterized protein LOC113513629 isoform X1</fullName>
    </submittedName>
</protein>
<organism evidence="3 4">
    <name type="scientific">Galleria mellonella</name>
    <name type="common">Greater wax moth</name>
    <dbReference type="NCBI Taxonomy" id="7137"/>
    <lineage>
        <taxon>Eukaryota</taxon>
        <taxon>Metazoa</taxon>
        <taxon>Ecdysozoa</taxon>
        <taxon>Arthropoda</taxon>
        <taxon>Hexapoda</taxon>
        <taxon>Insecta</taxon>
        <taxon>Pterygota</taxon>
        <taxon>Neoptera</taxon>
        <taxon>Endopterygota</taxon>
        <taxon>Lepidoptera</taxon>
        <taxon>Glossata</taxon>
        <taxon>Ditrysia</taxon>
        <taxon>Pyraloidea</taxon>
        <taxon>Pyralidae</taxon>
        <taxon>Galleriinae</taxon>
        <taxon>Galleria</taxon>
    </lineage>
</organism>
<dbReference type="RefSeq" id="XP_052751756.1">
    <property type="nucleotide sequence ID" value="XM_052895796.1"/>
</dbReference>
<dbReference type="InterPro" id="IPR018713">
    <property type="entry name" value="MPAB/Lcp_cat_dom"/>
</dbReference>
<dbReference type="Proteomes" id="UP001652740">
    <property type="component" value="Unplaced"/>
</dbReference>
<dbReference type="Pfam" id="PF09995">
    <property type="entry name" value="MPAB_Lcp_cat"/>
    <property type="match status" value="1"/>
</dbReference>
<feature type="domain" description="ER-bound oxygenase mpaB/mpaB'/Rubber oxygenase catalytic" evidence="2">
    <location>
        <begin position="66"/>
        <end position="228"/>
    </location>
</feature>